<protein>
    <submittedName>
        <fullName evidence="1">Uncharacterized protein</fullName>
    </submittedName>
</protein>
<name>A0A0D2MZM5_9CHLO</name>
<accession>A0A0D2MZM5</accession>
<gene>
    <name evidence="1" type="ORF">MNEG_8394</name>
</gene>
<dbReference type="STRING" id="145388.A0A0D2MZM5"/>
<dbReference type="Proteomes" id="UP000054498">
    <property type="component" value="Unassembled WGS sequence"/>
</dbReference>
<evidence type="ECO:0000313" key="1">
    <source>
        <dbReference type="EMBL" id="KIY99565.1"/>
    </source>
</evidence>
<dbReference type="GeneID" id="25741270"/>
<evidence type="ECO:0000313" key="2">
    <source>
        <dbReference type="Proteomes" id="UP000054498"/>
    </source>
</evidence>
<dbReference type="OrthoDB" id="26525at2759"/>
<dbReference type="GO" id="GO:0009773">
    <property type="term" value="P:photosynthetic electron transport in photosystem I"/>
    <property type="evidence" value="ECO:0007669"/>
    <property type="project" value="InterPro"/>
</dbReference>
<sequence>MHVAPKRQVVRLGNKGAGGPFAPLVVVVRNIVGEKEFNKLRGKAISVHSQVIKDFCKQVGVDNKQVQAVVRLAKKNGEWLGFLA</sequence>
<dbReference type="EMBL" id="KK101810">
    <property type="protein sequence ID" value="KIY99565.1"/>
    <property type="molecule type" value="Genomic_DNA"/>
</dbReference>
<dbReference type="KEGG" id="mng:MNEG_8394"/>
<dbReference type="AlphaFoldDB" id="A0A0D2MZM5"/>
<proteinExistence type="predicted"/>
<dbReference type="RefSeq" id="XP_013898585.1">
    <property type="nucleotide sequence ID" value="XM_014043131.1"/>
</dbReference>
<dbReference type="GO" id="GO:0009644">
    <property type="term" value="P:response to high light intensity"/>
    <property type="evidence" value="ECO:0007669"/>
    <property type="project" value="InterPro"/>
</dbReference>
<reference evidence="1 2" key="1">
    <citation type="journal article" date="2013" name="BMC Genomics">
        <title>Reconstruction of the lipid metabolism for the microalga Monoraphidium neglectum from its genome sequence reveals characteristics suitable for biofuel production.</title>
        <authorList>
            <person name="Bogen C."/>
            <person name="Al-Dilaimi A."/>
            <person name="Albersmeier A."/>
            <person name="Wichmann J."/>
            <person name="Grundmann M."/>
            <person name="Rupp O."/>
            <person name="Lauersen K.J."/>
            <person name="Blifernez-Klassen O."/>
            <person name="Kalinowski J."/>
            <person name="Goesmann A."/>
            <person name="Mussgnug J.H."/>
            <person name="Kruse O."/>
        </authorList>
    </citation>
    <scope>NUCLEOTIDE SEQUENCE [LARGE SCALE GENOMIC DNA]</scope>
    <source>
        <strain evidence="1 2">SAG 48.87</strain>
    </source>
</reference>
<dbReference type="PANTHER" id="PTHR35709">
    <property type="entry name" value="PROTEIN PROTON GRADIENT REGULATION 5, CHLOROPLASTIC"/>
    <property type="match status" value="1"/>
</dbReference>
<dbReference type="GO" id="GO:0009055">
    <property type="term" value="F:electron transfer activity"/>
    <property type="evidence" value="ECO:0007669"/>
    <property type="project" value="TreeGrafter"/>
</dbReference>
<organism evidence="1 2">
    <name type="scientific">Monoraphidium neglectum</name>
    <dbReference type="NCBI Taxonomy" id="145388"/>
    <lineage>
        <taxon>Eukaryota</taxon>
        <taxon>Viridiplantae</taxon>
        <taxon>Chlorophyta</taxon>
        <taxon>core chlorophytes</taxon>
        <taxon>Chlorophyceae</taxon>
        <taxon>CS clade</taxon>
        <taxon>Sphaeropleales</taxon>
        <taxon>Selenastraceae</taxon>
        <taxon>Monoraphidium</taxon>
    </lineage>
</organism>
<keyword evidence="2" id="KW-1185">Reference proteome</keyword>
<dbReference type="InterPro" id="IPR037497">
    <property type="entry name" value="PGR5"/>
</dbReference>
<dbReference type="GO" id="GO:0009507">
    <property type="term" value="C:chloroplast"/>
    <property type="evidence" value="ECO:0007669"/>
    <property type="project" value="TreeGrafter"/>
</dbReference>
<dbReference type="PANTHER" id="PTHR35709:SF1">
    <property type="entry name" value="PROTEIN PROTON GRADIENT REGULATION 5, CHLOROPLASTIC"/>
    <property type="match status" value="1"/>
</dbReference>